<dbReference type="RefSeq" id="WP_243326623.1">
    <property type="nucleotide sequence ID" value="NZ_JAKZMM010000072.1"/>
</dbReference>
<keyword evidence="7" id="KW-0675">Receptor</keyword>
<evidence type="ECO:0000256" key="2">
    <source>
        <dbReference type="ARBA" id="ARBA00022729"/>
    </source>
</evidence>
<comment type="subcellular location">
    <subcellularLocation>
        <location evidence="5">Cell outer membrane</location>
        <topology evidence="5">Multi-pass membrane protein</topology>
    </subcellularLocation>
</comment>
<name>A0ABT0C5M9_9BACT</name>
<evidence type="ECO:0000313" key="7">
    <source>
        <dbReference type="EMBL" id="MCJ2382326.1"/>
    </source>
</evidence>
<dbReference type="Pfam" id="PF07660">
    <property type="entry name" value="STN"/>
    <property type="match status" value="1"/>
</dbReference>
<evidence type="ECO:0000259" key="6">
    <source>
        <dbReference type="SMART" id="SM00965"/>
    </source>
</evidence>
<dbReference type="PANTHER" id="PTHR30069:SF29">
    <property type="entry name" value="HEMOGLOBIN AND HEMOGLOBIN-HAPTOGLOBIN-BINDING PROTEIN 1-RELATED"/>
    <property type="match status" value="1"/>
</dbReference>
<dbReference type="PROSITE" id="PS52016">
    <property type="entry name" value="TONB_DEPENDENT_REC_3"/>
    <property type="match status" value="1"/>
</dbReference>
<evidence type="ECO:0000256" key="4">
    <source>
        <dbReference type="ARBA" id="ARBA00023237"/>
    </source>
</evidence>
<dbReference type="NCBIfam" id="TIGR04057">
    <property type="entry name" value="SusC_RagA_signa"/>
    <property type="match status" value="1"/>
</dbReference>
<comment type="similarity">
    <text evidence="5">Belongs to the TonB-dependent receptor family.</text>
</comment>
<dbReference type="Pfam" id="PF13715">
    <property type="entry name" value="CarbopepD_reg_2"/>
    <property type="match status" value="1"/>
</dbReference>
<evidence type="ECO:0000256" key="5">
    <source>
        <dbReference type="PROSITE-ProRule" id="PRU01360"/>
    </source>
</evidence>
<dbReference type="Gene3D" id="2.60.40.1120">
    <property type="entry name" value="Carboxypeptidase-like, regulatory domain"/>
    <property type="match status" value="1"/>
</dbReference>
<keyword evidence="1 5" id="KW-0813">Transport</keyword>
<dbReference type="InterPro" id="IPR011662">
    <property type="entry name" value="Secretin/TonB_short_N"/>
</dbReference>
<dbReference type="Gene3D" id="3.55.50.30">
    <property type="match status" value="1"/>
</dbReference>
<dbReference type="InterPro" id="IPR039426">
    <property type="entry name" value="TonB-dep_rcpt-like"/>
</dbReference>
<dbReference type="SUPFAM" id="SSF56935">
    <property type="entry name" value="Porins"/>
    <property type="match status" value="1"/>
</dbReference>
<keyword evidence="2" id="KW-0732">Signal</keyword>
<dbReference type="PANTHER" id="PTHR30069">
    <property type="entry name" value="TONB-DEPENDENT OUTER MEMBRANE RECEPTOR"/>
    <property type="match status" value="1"/>
</dbReference>
<sequence>MKKHLLYWMKGKIWRFPLSLSLFLLPPAIYASEVQMEAVKPISIQLTDVSLSEAMSQIEKVSGCSFFYDANNVDLSLKVSLNVSNESLRKVLDTILDGTGLGYEISQNQVLLLPVTSKQNPGQNVQNPSTQQKKNVVKGKILDAAGQPVIGANIVEKGTTNGTISDMDGNFTISVEESAVLEVSYIGFVNQQVKTSIGGGNLTITLKEDSETLDEVVVTGFGLAQKKATLTGAISSVGDEDISRSVASTASGALVGKIAGLNTRQVDGRPGASTTIQIRNMGTPLFVIDGIQSDEGQFNNLDFNDIESISVLKDASAAIYGVRAANGVVVVTTKKGKRNSKNTVSINTYYGWQTPSSFPKPADAVTYITNYIQSETVQSKTDYTYSKEDYEKWKQGTEKGYVPFDWYDFIWETSPQYYVNANVSGGSDKINYYFSVGHLNQDAMIVNYGGFKRTNVQMNIDAQINERLKIGASMNGRIEERKNPGVPETDDYWMPRFGTYRNLPTKRPYANDNPNYPTLTSSNAATNFAWLTYDLSGEYKNTWRVAQLQANAEYDIFDGLKAKAMVGYYLAYNVMNNQEYTYKLYGYDEATDTYPVIFENKNPWRERQVGHNEELLSNIQLSYNKKFGDHTVAVVAGLEAVKRDTPYSWLHAIPTANSLHLIDYETMDTYNDYGNETQARLGWMFRGNYDYANKYLVEFSARYDGSWKFPPNHRWGFFPSASVGWRISEENFWKESDMSSIFSDFKLRGSYGLVGDDNVDGYAAFDYMTGYNYKNGGSVIDGEYTIGSVPRGLPVTTLSWIKAKILDIGFDAAFLDNRLTGQFDFFRRHRTGLPASRYDVLLPSEVGFSLPKENLNSDVHMGYDAIVKWSDRINDFTYSIGGNVTYARFYDWEQYKPRFSNSWDVYRNSIDHRFGYVNWGLEAIGQFESWEEIATYPIDNDRQGNKTLRPGDIKYKDVNGDGVINSMDERPVGYREGATPVLNWGLNFAFGWKGFDLSFDLTGGALASWYQDYEQRNPFHDGGNNPQYYMEDTWHLADIWDADSELIKGTYPMLLIGNSSHSNYWNSTFWKKNVRYVKLRNLEFGYTLPKHIIQKVLISDLRFYVAGTNLFTITNMKGVDPESDQTNGLGYPTTRIINIGMNLKF</sequence>
<gene>
    <name evidence="7" type="ORF">MUN53_17200</name>
</gene>
<accession>A0ABT0C5M9</accession>
<comment type="caution">
    <text evidence="7">The sequence shown here is derived from an EMBL/GenBank/DDBJ whole genome shotgun (WGS) entry which is preliminary data.</text>
</comment>
<keyword evidence="5" id="KW-1134">Transmembrane beta strand</keyword>
<protein>
    <submittedName>
        <fullName evidence="7">TonB-dependent receptor</fullName>
    </submittedName>
</protein>
<feature type="domain" description="Secretin/TonB short N-terminal" evidence="6">
    <location>
        <begin position="64"/>
        <end position="115"/>
    </location>
</feature>
<dbReference type="Proteomes" id="UP001165444">
    <property type="component" value="Unassembled WGS sequence"/>
</dbReference>
<dbReference type="SMART" id="SM00965">
    <property type="entry name" value="STN"/>
    <property type="match status" value="1"/>
</dbReference>
<proteinExistence type="inferred from homology"/>
<dbReference type="NCBIfam" id="TIGR04056">
    <property type="entry name" value="OMP_RagA_SusC"/>
    <property type="match status" value="1"/>
</dbReference>
<dbReference type="InterPro" id="IPR012910">
    <property type="entry name" value="Plug_dom"/>
</dbReference>
<dbReference type="Gene3D" id="2.170.130.10">
    <property type="entry name" value="TonB-dependent receptor, plug domain"/>
    <property type="match status" value="1"/>
</dbReference>
<dbReference type="InterPro" id="IPR023996">
    <property type="entry name" value="TonB-dep_OMP_SusC/RagA"/>
</dbReference>
<evidence type="ECO:0000313" key="8">
    <source>
        <dbReference type="Proteomes" id="UP001165444"/>
    </source>
</evidence>
<dbReference type="Pfam" id="PF07715">
    <property type="entry name" value="Plug"/>
    <property type="match status" value="1"/>
</dbReference>
<keyword evidence="4 5" id="KW-0998">Cell outer membrane</keyword>
<keyword evidence="3 5" id="KW-0472">Membrane</keyword>
<dbReference type="InterPro" id="IPR023997">
    <property type="entry name" value="TonB-dep_OMP_SusC/RagA_CS"/>
</dbReference>
<dbReference type="InterPro" id="IPR008969">
    <property type="entry name" value="CarboxyPept-like_regulatory"/>
</dbReference>
<organism evidence="7 8">
    <name type="scientific">Parabacteroides faecalis</name>
    <dbReference type="NCBI Taxonomy" id="2924040"/>
    <lineage>
        <taxon>Bacteria</taxon>
        <taxon>Pseudomonadati</taxon>
        <taxon>Bacteroidota</taxon>
        <taxon>Bacteroidia</taxon>
        <taxon>Bacteroidales</taxon>
        <taxon>Tannerellaceae</taxon>
        <taxon>Parabacteroides</taxon>
    </lineage>
</organism>
<keyword evidence="8" id="KW-1185">Reference proteome</keyword>
<evidence type="ECO:0000256" key="3">
    <source>
        <dbReference type="ARBA" id="ARBA00023136"/>
    </source>
</evidence>
<evidence type="ECO:0000256" key="1">
    <source>
        <dbReference type="ARBA" id="ARBA00022448"/>
    </source>
</evidence>
<dbReference type="EMBL" id="JAKZMM010000072">
    <property type="protein sequence ID" value="MCJ2382326.1"/>
    <property type="molecule type" value="Genomic_DNA"/>
</dbReference>
<keyword evidence="5" id="KW-0812">Transmembrane</keyword>
<dbReference type="InterPro" id="IPR037066">
    <property type="entry name" value="Plug_dom_sf"/>
</dbReference>
<reference evidence="7 8" key="1">
    <citation type="submission" date="2022-03" db="EMBL/GenBank/DDBJ databases">
        <title>Parabacteroides sp. nov. isolated from swine feces.</title>
        <authorList>
            <person name="Bak J.E."/>
        </authorList>
    </citation>
    <scope>NUCLEOTIDE SEQUENCE [LARGE SCALE GENOMIC DNA]</scope>
    <source>
        <strain evidence="7 8">AGMB00274</strain>
    </source>
</reference>
<dbReference type="SUPFAM" id="SSF49464">
    <property type="entry name" value="Carboxypeptidase regulatory domain-like"/>
    <property type="match status" value="1"/>
</dbReference>